<feature type="transmembrane region" description="Helical" evidence="11">
    <location>
        <begin position="692"/>
        <end position="710"/>
    </location>
</feature>
<comment type="caution">
    <text evidence="14">The sequence shown here is derived from an EMBL/GenBank/DDBJ whole genome shotgun (WGS) entry which is preliminary data.</text>
</comment>
<dbReference type="AlphaFoldDB" id="A0A261EYN5"/>
<evidence type="ECO:0000256" key="7">
    <source>
        <dbReference type="ARBA" id="ARBA00022840"/>
    </source>
</evidence>
<keyword evidence="6 14" id="KW-0418">Kinase</keyword>
<evidence type="ECO:0000256" key="6">
    <source>
        <dbReference type="ARBA" id="ARBA00022777"/>
    </source>
</evidence>
<dbReference type="InterPro" id="IPR036890">
    <property type="entry name" value="HATPase_C_sf"/>
</dbReference>
<evidence type="ECO:0000256" key="5">
    <source>
        <dbReference type="ARBA" id="ARBA00022741"/>
    </source>
</evidence>
<dbReference type="GO" id="GO:0016020">
    <property type="term" value="C:membrane"/>
    <property type="evidence" value="ECO:0007669"/>
    <property type="project" value="InterPro"/>
</dbReference>
<dbReference type="GO" id="GO:0046983">
    <property type="term" value="F:protein dimerization activity"/>
    <property type="evidence" value="ECO:0007669"/>
    <property type="project" value="InterPro"/>
</dbReference>
<dbReference type="InterPro" id="IPR050482">
    <property type="entry name" value="Sensor_HK_TwoCompSys"/>
</dbReference>
<evidence type="ECO:0000313" key="14">
    <source>
        <dbReference type="EMBL" id="OZG51979.1"/>
    </source>
</evidence>
<name>A0A261EYN5_9BIFI</name>
<dbReference type="GO" id="GO:0005524">
    <property type="term" value="F:ATP binding"/>
    <property type="evidence" value="ECO:0007669"/>
    <property type="project" value="UniProtKB-KW"/>
</dbReference>
<dbReference type="Gene3D" id="3.30.565.10">
    <property type="entry name" value="Histidine kinase-like ATPase, C-terminal domain"/>
    <property type="match status" value="1"/>
</dbReference>
<reference evidence="14 15" key="1">
    <citation type="journal article" date="2017" name="BMC Genomics">
        <title>Comparative genomic and phylogenomic analyses of the Bifidobacteriaceae family.</title>
        <authorList>
            <person name="Lugli G.A."/>
            <person name="Milani C."/>
            <person name="Turroni F."/>
            <person name="Duranti S."/>
            <person name="Mancabelli L."/>
            <person name="Mangifesta M."/>
            <person name="Ferrario C."/>
            <person name="Modesto M."/>
            <person name="Mattarelli P."/>
            <person name="Jiri K."/>
            <person name="van Sinderen D."/>
            <person name="Ventura M."/>
        </authorList>
    </citation>
    <scope>NUCLEOTIDE SEQUENCE [LARGE SCALE GENOMIC DNA]</scope>
    <source>
        <strain evidence="14 15">DSM 24744</strain>
    </source>
</reference>
<feature type="compositionally biased region" description="Polar residues" evidence="10">
    <location>
        <begin position="562"/>
        <end position="575"/>
    </location>
</feature>
<evidence type="ECO:0000256" key="3">
    <source>
        <dbReference type="ARBA" id="ARBA00022553"/>
    </source>
</evidence>
<dbReference type="GO" id="GO:0000155">
    <property type="term" value="F:phosphorelay sensor kinase activity"/>
    <property type="evidence" value="ECO:0007669"/>
    <property type="project" value="InterPro"/>
</dbReference>
<feature type="compositionally biased region" description="Polar residues" evidence="10">
    <location>
        <begin position="954"/>
        <end position="964"/>
    </location>
</feature>
<evidence type="ECO:0000256" key="10">
    <source>
        <dbReference type="SAM" id="MobiDB-lite"/>
    </source>
</evidence>
<feature type="transmembrane region" description="Helical" evidence="11">
    <location>
        <begin position="660"/>
        <end position="685"/>
    </location>
</feature>
<feature type="region of interest" description="Disordered" evidence="10">
    <location>
        <begin position="1"/>
        <end position="26"/>
    </location>
</feature>
<dbReference type="Proteomes" id="UP000216454">
    <property type="component" value="Unassembled WGS sequence"/>
</dbReference>
<keyword evidence="11" id="KW-0812">Transmembrane</keyword>
<feature type="compositionally biased region" description="Polar residues" evidence="10">
    <location>
        <begin position="398"/>
        <end position="425"/>
    </location>
</feature>
<dbReference type="Gene3D" id="1.20.5.1930">
    <property type="match status" value="2"/>
</dbReference>
<evidence type="ECO:0000256" key="8">
    <source>
        <dbReference type="ARBA" id="ARBA00023012"/>
    </source>
</evidence>
<proteinExistence type="predicted"/>
<evidence type="ECO:0000256" key="1">
    <source>
        <dbReference type="ARBA" id="ARBA00000085"/>
    </source>
</evidence>
<comment type="catalytic activity">
    <reaction evidence="1">
        <text>ATP + protein L-histidine = ADP + protein N-phospho-L-histidine.</text>
        <dbReference type="EC" id="2.7.13.3"/>
    </reaction>
</comment>
<sequence length="964" mass="103449">MDHTQHTGAEPSAMHTTAYRHPKSRHPLPDSWHAAFPAMPRDMTWPMLAFDVIAPLAFLWMFLGGTALPWNPLLGELDGPLPRIVWSMLLIMPCLMRRLAPDEAAWSFAVIAALQLAFGPPLLGVDVLAAPMLFTAIVYGSRSKTRDFITVAVVMACVATVFYGYGTTATNMVVTAQLSGEQVPVPSPALVWMHERSSFLSACMEWGVFIGACITAAATMGLWRRTTRESVMLLREHNQILERTQHEAQHEAAIRERARIARDMHDVVAHTLSTIIVQADAGRYAGAQDLALARRTMETIQRETTHAQHDMDQLLGVLDVPGGSQQRQDVGYDRIPQLISQACLEPNTLAVTHAVQGNPNPSRLSTNGSICAFRVVQEALTNARKYAAGPLVTPQPSPMQSGNTINPANSTDPAPTNSANSTRPTSLAIPTGSSSTDAPAPMHVPVHVLVEESWDALPGSHPGDGDTTDTVGLHLTIIDDGVGADSGLDGHKPGFGLMGMRERVNAAGGSLSAGPRSALEQPDTAGFRVEAFIPYETPGPRHSEPDDTADYATGSARALSEPTDTAGINASTSADATGDAGVCETGLRTASARAAGKAIRRKRHKPSIIERAARWTMHHTLAVDTLETIPVILIKLAAITSSVETTWSSDGSTHIRIRLWGMPSSLSVTALAIILAILPCLPLCVRRTKPDLSCMLVFAACMLELTFISGEPLVDILPVSLALYSGALYGTATRTKRLVACSAIGSLWLGVNLWVASIAETADGIETIHTPVSPFGLLTGAPIALASDDVWRGQALVCLICVIVSFLACLTFIFAGSHERGNADNYMLLKARQEALTREREAQEQAAAAEERTRISASIQQEVSGTLAHIAVMAREGRAGFDSNPTPQQISESFHAIASEGRRALRRMRELLGVLRGTSGQTEQMAEAADTATLPQRELRPAAPLPEQLHESGLDQSNQDQSHQ</sequence>
<keyword evidence="5" id="KW-0547">Nucleotide-binding</keyword>
<dbReference type="Pfam" id="PF23539">
    <property type="entry name" value="DUF7134"/>
    <property type="match status" value="1"/>
</dbReference>
<feature type="transmembrane region" description="Helical" evidence="11">
    <location>
        <begin position="106"/>
        <end position="139"/>
    </location>
</feature>
<keyword evidence="9" id="KW-0175">Coiled coil</keyword>
<keyword evidence="8" id="KW-0902">Two-component regulatory system</keyword>
<feature type="transmembrane region" description="Helical" evidence="11">
    <location>
        <begin position="148"/>
        <end position="165"/>
    </location>
</feature>
<dbReference type="CDD" id="cd16917">
    <property type="entry name" value="HATPase_UhpB-NarQ-NarX-like"/>
    <property type="match status" value="1"/>
</dbReference>
<feature type="domain" description="Signal transduction histidine kinase subgroup 3 dimerisation and phosphoacceptor" evidence="12">
    <location>
        <begin position="256"/>
        <end position="321"/>
    </location>
</feature>
<evidence type="ECO:0000256" key="9">
    <source>
        <dbReference type="SAM" id="Coils"/>
    </source>
</evidence>
<organism evidence="14 15">
    <name type="scientific">Pseudoscardovia suis</name>
    <dbReference type="NCBI Taxonomy" id="987063"/>
    <lineage>
        <taxon>Bacteria</taxon>
        <taxon>Bacillati</taxon>
        <taxon>Actinomycetota</taxon>
        <taxon>Actinomycetes</taxon>
        <taxon>Bifidobacteriales</taxon>
        <taxon>Bifidobacteriaceae</taxon>
        <taxon>Pseudoscardovia</taxon>
    </lineage>
</organism>
<feature type="coiled-coil region" evidence="9">
    <location>
        <begin position="826"/>
        <end position="853"/>
    </location>
</feature>
<keyword evidence="11" id="KW-1133">Transmembrane helix</keyword>
<accession>A0A261EYN5</accession>
<keyword evidence="7" id="KW-0067">ATP-binding</keyword>
<feature type="region of interest" description="Disordered" evidence="10">
    <location>
        <begin position="536"/>
        <end position="580"/>
    </location>
</feature>
<dbReference type="PANTHER" id="PTHR24421:SF10">
    <property type="entry name" value="NITRATE_NITRITE SENSOR PROTEIN NARQ"/>
    <property type="match status" value="1"/>
</dbReference>
<gene>
    <name evidence="14" type="ORF">PSSU_0762</name>
</gene>
<keyword evidence="15" id="KW-1185">Reference proteome</keyword>
<dbReference type="InterPro" id="IPR011712">
    <property type="entry name" value="Sig_transdc_His_kin_sub3_dim/P"/>
</dbReference>
<feature type="region of interest" description="Disordered" evidence="10">
    <location>
        <begin position="389"/>
        <end position="441"/>
    </location>
</feature>
<feature type="transmembrane region" description="Helical" evidence="11">
    <location>
        <begin position="794"/>
        <end position="815"/>
    </location>
</feature>
<dbReference type="EC" id="2.7.13.3" evidence="2"/>
<evidence type="ECO:0000256" key="11">
    <source>
        <dbReference type="SAM" id="Phobius"/>
    </source>
</evidence>
<evidence type="ECO:0000313" key="15">
    <source>
        <dbReference type="Proteomes" id="UP000216454"/>
    </source>
</evidence>
<feature type="domain" description="DUF7134" evidence="13">
    <location>
        <begin position="614"/>
        <end position="749"/>
    </location>
</feature>
<keyword evidence="4" id="KW-0808">Transferase</keyword>
<evidence type="ECO:0000256" key="2">
    <source>
        <dbReference type="ARBA" id="ARBA00012438"/>
    </source>
</evidence>
<keyword evidence="11" id="KW-0472">Membrane</keyword>
<feature type="transmembrane region" description="Helical" evidence="11">
    <location>
        <begin position="47"/>
        <end position="68"/>
    </location>
</feature>
<evidence type="ECO:0000256" key="4">
    <source>
        <dbReference type="ARBA" id="ARBA00022679"/>
    </source>
</evidence>
<keyword evidence="3" id="KW-0597">Phosphoprotein</keyword>
<evidence type="ECO:0000259" key="12">
    <source>
        <dbReference type="Pfam" id="PF07730"/>
    </source>
</evidence>
<protein>
    <recommendedName>
        <fullName evidence="2">histidine kinase</fullName>
        <ecNumber evidence="2">2.7.13.3</ecNumber>
    </recommendedName>
</protein>
<feature type="region of interest" description="Disordered" evidence="10">
    <location>
        <begin position="918"/>
        <end position="964"/>
    </location>
</feature>
<dbReference type="InterPro" id="IPR055558">
    <property type="entry name" value="DUF7134"/>
</dbReference>
<dbReference type="EMBL" id="MWWQ01000006">
    <property type="protein sequence ID" value="OZG51979.1"/>
    <property type="molecule type" value="Genomic_DNA"/>
</dbReference>
<evidence type="ECO:0000259" key="13">
    <source>
        <dbReference type="Pfam" id="PF23539"/>
    </source>
</evidence>
<dbReference type="PANTHER" id="PTHR24421">
    <property type="entry name" value="NITRATE/NITRITE SENSOR PROTEIN NARX-RELATED"/>
    <property type="match status" value="1"/>
</dbReference>
<dbReference type="Pfam" id="PF07730">
    <property type="entry name" value="HisKA_3"/>
    <property type="match status" value="1"/>
</dbReference>